<evidence type="ECO:0008006" key="3">
    <source>
        <dbReference type="Google" id="ProtNLM"/>
    </source>
</evidence>
<dbReference type="Proteomes" id="UP001623660">
    <property type="component" value="Unassembled WGS sequence"/>
</dbReference>
<sequence length="61" mass="7707">MYWEVIKRQTKTGMYVDIVKAFEFNEETKEVVHNQALKYAKRKNRLDFMKKYYYEVEFNWK</sequence>
<dbReference type="EMBL" id="JBJHZX010000019">
    <property type="protein sequence ID" value="MFL0196610.1"/>
    <property type="molecule type" value="Genomic_DNA"/>
</dbReference>
<reference evidence="1 2" key="1">
    <citation type="submission" date="2024-11" db="EMBL/GenBank/DDBJ databases">
        <authorList>
            <person name="Heng Y.C."/>
            <person name="Lim A.C.H."/>
            <person name="Lee J.K.Y."/>
            <person name="Kittelmann S."/>
        </authorList>
    </citation>
    <scope>NUCLEOTIDE SEQUENCE [LARGE SCALE GENOMIC DNA]</scope>
    <source>
        <strain evidence="1 2">WILCCON 0269</strain>
    </source>
</reference>
<accession>A0ABW8SKW2</accession>
<protein>
    <recommendedName>
        <fullName evidence="3">Phage protein</fullName>
    </recommendedName>
</protein>
<gene>
    <name evidence="1" type="ORF">ACJDU8_13740</name>
</gene>
<proteinExistence type="predicted"/>
<evidence type="ECO:0000313" key="1">
    <source>
        <dbReference type="EMBL" id="MFL0196610.1"/>
    </source>
</evidence>
<keyword evidence="2" id="KW-1185">Reference proteome</keyword>
<comment type="caution">
    <text evidence="1">The sequence shown here is derived from an EMBL/GenBank/DDBJ whole genome shotgun (WGS) entry which is preliminary data.</text>
</comment>
<name>A0ABW8SKW2_9CLOT</name>
<evidence type="ECO:0000313" key="2">
    <source>
        <dbReference type="Proteomes" id="UP001623660"/>
    </source>
</evidence>
<organism evidence="1 2">
    <name type="scientific">Candidatus Clostridium eludens</name>
    <dbReference type="NCBI Taxonomy" id="3381663"/>
    <lineage>
        <taxon>Bacteria</taxon>
        <taxon>Bacillati</taxon>
        <taxon>Bacillota</taxon>
        <taxon>Clostridia</taxon>
        <taxon>Eubacteriales</taxon>
        <taxon>Clostridiaceae</taxon>
        <taxon>Clostridium</taxon>
    </lineage>
</organism>
<dbReference type="RefSeq" id="WP_406792717.1">
    <property type="nucleotide sequence ID" value="NZ_JBJHZX010000019.1"/>
</dbReference>